<organism evidence="1 2">
    <name type="scientific">Brenthis ino</name>
    <name type="common">lesser marbled fritillary</name>
    <dbReference type="NCBI Taxonomy" id="405034"/>
    <lineage>
        <taxon>Eukaryota</taxon>
        <taxon>Metazoa</taxon>
        <taxon>Ecdysozoa</taxon>
        <taxon>Arthropoda</taxon>
        <taxon>Hexapoda</taxon>
        <taxon>Insecta</taxon>
        <taxon>Pterygota</taxon>
        <taxon>Neoptera</taxon>
        <taxon>Endopterygota</taxon>
        <taxon>Lepidoptera</taxon>
        <taxon>Glossata</taxon>
        <taxon>Ditrysia</taxon>
        <taxon>Papilionoidea</taxon>
        <taxon>Nymphalidae</taxon>
        <taxon>Heliconiinae</taxon>
        <taxon>Argynnini</taxon>
        <taxon>Brenthis</taxon>
    </lineage>
</organism>
<dbReference type="Proteomes" id="UP000838878">
    <property type="component" value="Chromosome 1"/>
</dbReference>
<name>A0A8J9VKW6_9NEOP</name>
<protein>
    <submittedName>
        <fullName evidence="1">Uncharacterized protein</fullName>
    </submittedName>
</protein>
<gene>
    <name evidence="1" type="ORF">BINO364_LOCUS364</name>
</gene>
<accession>A0A8J9VKW6</accession>
<evidence type="ECO:0000313" key="1">
    <source>
        <dbReference type="EMBL" id="CAH0713172.1"/>
    </source>
</evidence>
<feature type="non-terminal residue" evidence="1">
    <location>
        <position position="89"/>
    </location>
</feature>
<reference evidence="1" key="1">
    <citation type="submission" date="2021-12" db="EMBL/GenBank/DDBJ databases">
        <authorList>
            <person name="Martin H S."/>
        </authorList>
    </citation>
    <scope>NUCLEOTIDE SEQUENCE</scope>
</reference>
<dbReference type="EMBL" id="OV170221">
    <property type="protein sequence ID" value="CAH0713172.1"/>
    <property type="molecule type" value="Genomic_DNA"/>
</dbReference>
<dbReference type="OrthoDB" id="7484669at2759"/>
<evidence type="ECO:0000313" key="2">
    <source>
        <dbReference type="Proteomes" id="UP000838878"/>
    </source>
</evidence>
<proteinExistence type="predicted"/>
<sequence>MGSQMASEVRCKMGKDLQCLFITVIGQVKSAEPVASGWLHSVFRQAKIDEFSGNIKSTVASRRWLNNRQIKEILELERCLETFKKFYYR</sequence>
<dbReference type="AlphaFoldDB" id="A0A8J9VKW6"/>
<keyword evidence="2" id="KW-1185">Reference proteome</keyword>